<dbReference type="InterPro" id="IPR003959">
    <property type="entry name" value="ATPase_AAA_core"/>
</dbReference>
<reference evidence="2" key="1">
    <citation type="journal article" date="2020" name="Nature">
        <title>Giant virus diversity and host interactions through global metagenomics.</title>
        <authorList>
            <person name="Schulz F."/>
            <person name="Roux S."/>
            <person name="Paez-Espino D."/>
            <person name="Jungbluth S."/>
            <person name="Walsh D.A."/>
            <person name="Denef V.J."/>
            <person name="McMahon K.D."/>
            <person name="Konstantinidis K.T."/>
            <person name="Eloe-Fadrosh E.A."/>
            <person name="Kyrpides N.C."/>
            <person name="Woyke T."/>
        </authorList>
    </citation>
    <scope>NUCLEOTIDE SEQUENCE</scope>
    <source>
        <strain evidence="2">GVMAG-S-3300012919-55</strain>
    </source>
</reference>
<organism evidence="2">
    <name type="scientific">viral metagenome</name>
    <dbReference type="NCBI Taxonomy" id="1070528"/>
    <lineage>
        <taxon>unclassified sequences</taxon>
        <taxon>metagenomes</taxon>
        <taxon>organismal metagenomes</taxon>
    </lineage>
</organism>
<dbReference type="SUPFAM" id="SSF52540">
    <property type="entry name" value="P-loop containing nucleoside triphosphate hydrolases"/>
    <property type="match status" value="1"/>
</dbReference>
<dbReference type="GO" id="GO:0016887">
    <property type="term" value="F:ATP hydrolysis activity"/>
    <property type="evidence" value="ECO:0007669"/>
    <property type="project" value="InterPro"/>
</dbReference>
<dbReference type="Pfam" id="PF00004">
    <property type="entry name" value="AAA"/>
    <property type="match status" value="1"/>
</dbReference>
<dbReference type="AlphaFoldDB" id="A0A6C0KKZ7"/>
<sequence>MHTFPISNLYIIVTSLIHFHQIVQNIMPFLQIIIQFFFSYNLYIIDNKEIKTKIMKNMKKNICFCYDENKEPLRLVIHNALFPDYIAYVTESNYDSRLWIFTRKNTLNTLMYDQYTKKEIELDKQCIPSNKSKEDSLESDSISYLSFSGGYGNFFINERQIDLKKQHSYLEWYDCQQTLFFNIMQFYKKNNYCKIYLSGNPGKGKTFFAYLMAQKLNCYLTDEYDPTDPGSSLDTLYHRARKVSPNKPLIMVLDEADILLTKIHNEQIPKHKHYKSEIYNKATWNQFLDKVGFGLYPYMIVLLISNKDKKNIDCMDSAYLRRGRINIYEEW</sequence>
<name>A0A6C0KKZ7_9ZZZZ</name>
<evidence type="ECO:0000259" key="1">
    <source>
        <dbReference type="Pfam" id="PF00004"/>
    </source>
</evidence>
<dbReference type="InterPro" id="IPR027417">
    <property type="entry name" value="P-loop_NTPase"/>
</dbReference>
<proteinExistence type="predicted"/>
<dbReference type="Gene3D" id="3.40.50.300">
    <property type="entry name" value="P-loop containing nucleotide triphosphate hydrolases"/>
    <property type="match status" value="1"/>
</dbReference>
<dbReference type="EMBL" id="MN740918">
    <property type="protein sequence ID" value="QHU17836.1"/>
    <property type="molecule type" value="Genomic_DNA"/>
</dbReference>
<accession>A0A6C0KKZ7</accession>
<feature type="domain" description="ATPase AAA-type core" evidence="1">
    <location>
        <begin position="195"/>
        <end position="327"/>
    </location>
</feature>
<protein>
    <recommendedName>
        <fullName evidence="1">ATPase AAA-type core domain-containing protein</fullName>
    </recommendedName>
</protein>
<dbReference type="GO" id="GO:0005524">
    <property type="term" value="F:ATP binding"/>
    <property type="evidence" value="ECO:0007669"/>
    <property type="project" value="InterPro"/>
</dbReference>
<evidence type="ECO:0000313" key="2">
    <source>
        <dbReference type="EMBL" id="QHU17836.1"/>
    </source>
</evidence>